<comment type="caution">
    <text evidence="3">The sequence shown here is derived from an EMBL/GenBank/DDBJ whole genome shotgun (WGS) entry which is preliminary data.</text>
</comment>
<proteinExistence type="predicted"/>
<reference evidence="3 4" key="1">
    <citation type="journal article" date="2018" name="Int. J. Syst. Evol. Microbiol.">
        <title>Planococcus salinus sp. nov., a moderately halophilic bacterium isolated from a saline-alkali soil.</title>
        <authorList>
            <person name="Gan L."/>
        </authorList>
    </citation>
    <scope>NUCLEOTIDE SEQUENCE [LARGE SCALE GENOMIC DNA]</scope>
    <source>
        <strain evidence="3 4">LCB217</strain>
    </source>
</reference>
<feature type="chain" id="PRO_5018171716" evidence="2">
    <location>
        <begin position="27"/>
        <end position="786"/>
    </location>
</feature>
<feature type="transmembrane region" description="Helical" evidence="1">
    <location>
        <begin position="361"/>
        <end position="381"/>
    </location>
</feature>
<keyword evidence="1" id="KW-0472">Membrane</keyword>
<evidence type="ECO:0000256" key="2">
    <source>
        <dbReference type="SAM" id="SignalP"/>
    </source>
</evidence>
<evidence type="ECO:0000313" key="3">
    <source>
        <dbReference type="EMBL" id="RNF40751.1"/>
    </source>
</evidence>
<keyword evidence="1" id="KW-0812">Transmembrane</keyword>
<evidence type="ECO:0000313" key="4">
    <source>
        <dbReference type="Proteomes" id="UP000275473"/>
    </source>
</evidence>
<protein>
    <submittedName>
        <fullName evidence="3">Uncharacterized protein</fullName>
    </submittedName>
</protein>
<dbReference type="OrthoDB" id="137965at2"/>
<keyword evidence="1" id="KW-1133">Transmembrane helix</keyword>
<gene>
    <name evidence="3" type="ORF">EEX84_04820</name>
</gene>
<dbReference type="SUPFAM" id="SSF52317">
    <property type="entry name" value="Class I glutamine amidotransferase-like"/>
    <property type="match status" value="1"/>
</dbReference>
<accession>A0A3M8PBN4</accession>
<feature type="transmembrane region" description="Helical" evidence="1">
    <location>
        <begin position="388"/>
        <end position="410"/>
    </location>
</feature>
<keyword evidence="4" id="KW-1185">Reference proteome</keyword>
<organism evidence="3 4">
    <name type="scientific">Planococcus salinus</name>
    <dbReference type="NCBI Taxonomy" id="1848460"/>
    <lineage>
        <taxon>Bacteria</taxon>
        <taxon>Bacillati</taxon>
        <taxon>Bacillota</taxon>
        <taxon>Bacilli</taxon>
        <taxon>Bacillales</taxon>
        <taxon>Caryophanaceae</taxon>
        <taxon>Planococcus</taxon>
    </lineage>
</organism>
<sequence>MCRRLMAFAVSILMAVLFFVPQQVLAAPDITVDAEAGIGNKVKSGEGMPVQITFSNAGSAFSGDVVLSYAESYRLGTGLAIPVELAAGESKTIQFASNGISDNYFPGGQSRQSIFLYEGGWENGTSIDFNGTKNFRPSFFAPDSVVIATLTANSDRLLQLEEMNVGNSGTTEIYHLNQQEEFPLPADPLAWEMIDYLVIDEYAYSDLPDALQQTILQWVQQGGKVMFGATGNVAAEAGNLNEFLPLSLGESVEADLPSLESTVPAYEAAAVGESNILLGQEEAILAASQPVGAGAVIQTSFSLGDEMVTAQQGYTETMESLFHTDAVVQNMYQDLSSKEMIADEMAAVNELFESFAVSQTLIIAIIFVYILLVVPVLYTVLKRKDKREYAWIAIPAIAVLTSIGLFVIGAKDRITNPQIQQTGFFEVTADQGLNGYYMNSLLSNRGGDYEFTAPSSTTMTHRFSTDFTEESPHQSAMLEKQATQTNLTIRDMKYWSVSSVLGESLIDQAGSFDIQLEVTDQTLTGTIQNNFPFAVEGMAVWTGTRQLALGSLNPGETIEVSEAIRSDVLAPPASVGQSFGFQPIADTEELEEARKQMVLSVSYEHLAANGASPYLIAYTRDAIVPVALEGQNASVSSLHLITQSFDPPLTGTGEVTLPVESFDMELTPENLASHYQNISQDPYYFYLDNGGYRLTYTLPQVLQEKTSNWEELTVALERSNASVSILNTETGEFEELSGTGALFEKQADQYVSSEGGIELSLQMNAGSGSPEIVLPKVELKGVISHD</sequence>
<dbReference type="Proteomes" id="UP000275473">
    <property type="component" value="Unassembled WGS sequence"/>
</dbReference>
<dbReference type="EMBL" id="RIAX01000002">
    <property type="protein sequence ID" value="RNF40751.1"/>
    <property type="molecule type" value="Genomic_DNA"/>
</dbReference>
<evidence type="ECO:0000256" key="1">
    <source>
        <dbReference type="SAM" id="Phobius"/>
    </source>
</evidence>
<dbReference type="RefSeq" id="WP_123164450.1">
    <property type="nucleotide sequence ID" value="NZ_RIAX01000002.1"/>
</dbReference>
<feature type="signal peptide" evidence="2">
    <location>
        <begin position="1"/>
        <end position="26"/>
    </location>
</feature>
<dbReference type="InterPro" id="IPR029062">
    <property type="entry name" value="Class_I_gatase-like"/>
</dbReference>
<keyword evidence="2" id="KW-0732">Signal</keyword>
<dbReference type="AlphaFoldDB" id="A0A3M8PBN4"/>
<name>A0A3M8PBN4_9BACL</name>